<dbReference type="Pfam" id="PF13567">
    <property type="entry name" value="DUF4131"/>
    <property type="match status" value="1"/>
</dbReference>
<feature type="transmembrane region" description="Helical" evidence="6">
    <location>
        <begin position="581"/>
        <end position="601"/>
    </location>
</feature>
<feature type="transmembrane region" description="Helical" evidence="6">
    <location>
        <begin position="333"/>
        <end position="351"/>
    </location>
</feature>
<feature type="transmembrane region" description="Helical" evidence="6">
    <location>
        <begin position="527"/>
        <end position="548"/>
    </location>
</feature>
<keyword evidence="3 6" id="KW-0812">Transmembrane</keyword>
<keyword evidence="5 6" id="KW-0472">Membrane</keyword>
<evidence type="ECO:0000256" key="2">
    <source>
        <dbReference type="ARBA" id="ARBA00022475"/>
    </source>
</evidence>
<dbReference type="Pfam" id="PF00753">
    <property type="entry name" value="Lactamase_B"/>
    <property type="match status" value="1"/>
</dbReference>
<dbReference type="NCBIfam" id="TIGR00360">
    <property type="entry name" value="ComEC_N-term"/>
    <property type="match status" value="1"/>
</dbReference>
<organism evidence="10 11">
    <name type="scientific">Koribacter versatilis (strain Ellin345)</name>
    <dbReference type="NCBI Taxonomy" id="204669"/>
    <lineage>
        <taxon>Bacteria</taxon>
        <taxon>Pseudomonadati</taxon>
        <taxon>Acidobacteriota</taxon>
        <taxon>Terriglobia</taxon>
        <taxon>Terriglobales</taxon>
        <taxon>Candidatus Korobacteraceae</taxon>
        <taxon>Candidatus Korobacter</taxon>
    </lineage>
</organism>
<gene>
    <name evidence="10" type="ordered locus">Acid345_0140</name>
</gene>
<dbReference type="CDD" id="cd07731">
    <property type="entry name" value="ComA-like_MBL-fold"/>
    <property type="match status" value="1"/>
</dbReference>
<dbReference type="InterPro" id="IPR052159">
    <property type="entry name" value="Competence_DNA_uptake"/>
</dbReference>
<dbReference type="InterPro" id="IPR035681">
    <property type="entry name" value="ComA-like_MBL"/>
</dbReference>
<comment type="subcellular location">
    <subcellularLocation>
        <location evidence="1">Cell membrane</location>
        <topology evidence="1">Multi-pass membrane protein</topology>
    </subcellularLocation>
</comment>
<evidence type="ECO:0000259" key="8">
    <source>
        <dbReference type="Pfam" id="PF03772"/>
    </source>
</evidence>
<accession>Q1IVF5</accession>
<evidence type="ECO:0000313" key="11">
    <source>
        <dbReference type="Proteomes" id="UP000002432"/>
    </source>
</evidence>
<dbReference type="Gene3D" id="3.60.15.10">
    <property type="entry name" value="Ribonuclease Z/Hydroxyacylglutathione hydrolase-like"/>
    <property type="match status" value="1"/>
</dbReference>
<dbReference type="EMBL" id="CP000360">
    <property type="protein sequence ID" value="ABF39145.1"/>
    <property type="molecule type" value="Genomic_DNA"/>
</dbReference>
<dbReference type="InterPro" id="IPR001279">
    <property type="entry name" value="Metallo-B-lactamas"/>
</dbReference>
<dbReference type="eggNOG" id="COG2333">
    <property type="taxonomic scope" value="Bacteria"/>
</dbReference>
<keyword evidence="4 6" id="KW-1133">Transmembrane helix</keyword>
<keyword evidence="11" id="KW-1185">Reference proteome</keyword>
<feature type="transmembrane region" description="Helical" evidence="6">
    <location>
        <begin position="44"/>
        <end position="59"/>
    </location>
</feature>
<dbReference type="HOGENOM" id="CLU_010363_2_1_0"/>
<feature type="transmembrane region" description="Helical" evidence="6">
    <location>
        <begin position="554"/>
        <end position="574"/>
    </location>
</feature>
<evidence type="ECO:0000313" key="10">
    <source>
        <dbReference type="EMBL" id="ABF39145.1"/>
    </source>
</evidence>
<name>Q1IVF5_KORVE</name>
<dbReference type="InterPro" id="IPR004477">
    <property type="entry name" value="ComEC_N"/>
</dbReference>
<evidence type="ECO:0000256" key="4">
    <source>
        <dbReference type="ARBA" id="ARBA00022989"/>
    </source>
</evidence>
<evidence type="ECO:0000256" key="3">
    <source>
        <dbReference type="ARBA" id="ARBA00022692"/>
    </source>
</evidence>
<feature type="transmembrane region" description="Helical" evidence="6">
    <location>
        <begin position="282"/>
        <end position="303"/>
    </location>
</feature>
<dbReference type="eggNOG" id="COG0658">
    <property type="taxonomic scope" value="Bacteria"/>
</dbReference>
<feature type="transmembrane region" description="Helical" evidence="6">
    <location>
        <begin position="460"/>
        <end position="484"/>
    </location>
</feature>
<dbReference type="EnsemblBacteria" id="ABF39145">
    <property type="protein sequence ID" value="ABF39145"/>
    <property type="gene ID" value="Acid345_0140"/>
</dbReference>
<evidence type="ECO:0000259" key="9">
    <source>
        <dbReference type="Pfam" id="PF13567"/>
    </source>
</evidence>
<feature type="transmembrane region" description="Helical" evidence="6">
    <location>
        <begin position="310"/>
        <end position="327"/>
    </location>
</feature>
<dbReference type="AlphaFoldDB" id="Q1IVF5"/>
<dbReference type="InterPro" id="IPR025405">
    <property type="entry name" value="DUF4131"/>
</dbReference>
<dbReference type="KEGG" id="aba:Acid345_0140"/>
<reference evidence="10 11" key="1">
    <citation type="journal article" date="2009" name="Appl. Environ. Microbiol.">
        <title>Three genomes from the phylum Acidobacteria provide insight into the lifestyles of these microorganisms in soils.</title>
        <authorList>
            <person name="Ward N.L."/>
            <person name="Challacombe J.F."/>
            <person name="Janssen P.H."/>
            <person name="Henrissat B."/>
            <person name="Coutinho P.M."/>
            <person name="Wu M."/>
            <person name="Xie G."/>
            <person name="Haft D.H."/>
            <person name="Sait M."/>
            <person name="Badger J."/>
            <person name="Barabote R.D."/>
            <person name="Bradley B."/>
            <person name="Brettin T.S."/>
            <person name="Brinkac L.M."/>
            <person name="Bruce D."/>
            <person name="Creasy T."/>
            <person name="Daugherty S.C."/>
            <person name="Davidsen T.M."/>
            <person name="DeBoy R.T."/>
            <person name="Detter J.C."/>
            <person name="Dodson R.J."/>
            <person name="Durkin A.S."/>
            <person name="Ganapathy A."/>
            <person name="Gwinn-Giglio M."/>
            <person name="Han C.S."/>
            <person name="Khouri H."/>
            <person name="Kiss H."/>
            <person name="Kothari S.P."/>
            <person name="Madupu R."/>
            <person name="Nelson K.E."/>
            <person name="Nelson W.C."/>
            <person name="Paulsen I."/>
            <person name="Penn K."/>
            <person name="Ren Q."/>
            <person name="Rosovitz M.J."/>
            <person name="Selengut J.D."/>
            <person name="Shrivastava S."/>
            <person name="Sullivan S.A."/>
            <person name="Tapia R."/>
            <person name="Thompson L.S."/>
            <person name="Watkins K.L."/>
            <person name="Yang Q."/>
            <person name="Yu C."/>
            <person name="Zafar N."/>
            <person name="Zhou L."/>
            <person name="Kuske C.R."/>
        </authorList>
    </citation>
    <scope>NUCLEOTIDE SEQUENCE [LARGE SCALE GENOMIC DNA]</scope>
    <source>
        <strain evidence="10 11">Ellin345</strain>
    </source>
</reference>
<dbReference type="RefSeq" id="WP_011520947.1">
    <property type="nucleotide sequence ID" value="NC_008009.1"/>
</dbReference>
<dbReference type="OrthoDB" id="9761531at2"/>
<dbReference type="PANTHER" id="PTHR30619:SF1">
    <property type="entry name" value="RECOMBINATION PROTEIN 2"/>
    <property type="match status" value="1"/>
</dbReference>
<dbReference type="InterPro" id="IPR036866">
    <property type="entry name" value="RibonucZ/Hydroxyglut_hydro"/>
</dbReference>
<feature type="transmembrane region" description="Helical" evidence="6">
    <location>
        <begin position="496"/>
        <end position="520"/>
    </location>
</feature>
<feature type="domain" description="Metallo-beta-lactamase" evidence="7">
    <location>
        <begin position="617"/>
        <end position="822"/>
    </location>
</feature>
<feature type="transmembrane region" description="Helical" evidence="6">
    <location>
        <begin position="356"/>
        <end position="372"/>
    </location>
</feature>
<evidence type="ECO:0000259" key="7">
    <source>
        <dbReference type="Pfam" id="PF00753"/>
    </source>
</evidence>
<feature type="domain" description="DUF4131" evidence="9">
    <location>
        <begin position="41"/>
        <end position="215"/>
    </location>
</feature>
<keyword evidence="2" id="KW-1003">Cell membrane</keyword>
<dbReference type="PANTHER" id="PTHR30619">
    <property type="entry name" value="DNA INTERNALIZATION/COMPETENCE PROTEIN COMEC/REC2"/>
    <property type="match status" value="1"/>
</dbReference>
<dbReference type="STRING" id="204669.Acid345_0140"/>
<evidence type="ECO:0000256" key="5">
    <source>
        <dbReference type="ARBA" id="ARBA00023136"/>
    </source>
</evidence>
<feature type="domain" description="ComEC/Rec2-related protein" evidence="8">
    <location>
        <begin position="260"/>
        <end position="578"/>
    </location>
</feature>
<dbReference type="GO" id="GO:0005886">
    <property type="term" value="C:plasma membrane"/>
    <property type="evidence" value="ECO:0007669"/>
    <property type="project" value="UniProtKB-SubCell"/>
</dbReference>
<dbReference type="Proteomes" id="UP000002432">
    <property type="component" value="Chromosome"/>
</dbReference>
<feature type="transmembrane region" description="Helical" evidence="6">
    <location>
        <begin position="21"/>
        <end position="38"/>
    </location>
</feature>
<evidence type="ECO:0000256" key="1">
    <source>
        <dbReference type="ARBA" id="ARBA00004651"/>
    </source>
</evidence>
<evidence type="ECO:0000256" key="6">
    <source>
        <dbReference type="SAM" id="Phobius"/>
    </source>
</evidence>
<sequence>MNSPGPTDVPRSPFCGGKQPLFLTALAFGCGILAARFVFHPSNAWLIAALLVVACAIGLRKSPTVAFAGMMLSAAMAGGLAHELRGPEGVDYPQAMSDGECTVTAHVVRDGVLQRGMFGGQQQSVDLETERVQLADGSGFGRPVGLRLSVYARKSDYEDEEQQQAGVLPMPVLRYGQRVRLTAKLHEARNYKNPGAWDYRGYLRAQGIELLGNARVSSVEVLPGFGGSRWKQSQHRARAAVLAKIHEIWPAEQAALFDAIVIGERSELGSELKTSFQSTGTFHILVVSGMNVGILAFGFFWLFRRIRMGDVVATICTLASSFAYAWLTDLGSPILRAVWTLTIYLLARLLFRQSSRLNAIGVAALVILAWSPDALFDASFQLTFLSVAVIAGVVVPWIERTSDPYRKALQNLNIVRADRGYRPQQQQFRLDLRMIGGRLARVLPHRIVRPMLTTPFRVTFAAYELLLVSLLMEFTLALPMAVYFHRVTLMAPVANALVVPLTGVLMPACAAAVLLGFVWLRLARLPAMVALWSLKAITGAVAVLGHLRVSTGRVATPSLVVALSAAVAIALAMLLARRRCWLAAVGSLAIIASGAAVLFIVPQPQHKSGALEVTAIDVGQGDSLLLVYPNGQSMLLDSGGPLGGSHSDFDVGEQVTSPYLWARGINRLDVVAYSHPHSDHMGSMATIIRNFRPRELWLGFAPPVRDVENVLQAAREEHVTVRFFRTGDQFGFGGANVRVLLPLRDQEPHMPPKDDDVLVLKIAYGKTSALLIGDSHKKEERELIDLAPEADLLKVAHHGSNTSSSPEFLAAVHPKFGVISVGARNSFKHPRPEVLERLASFGVQTYRTDMAGATTFYLDGTNVSVVRR</sequence>
<proteinExistence type="predicted"/>
<feature type="transmembrane region" description="Helical" evidence="6">
    <location>
        <begin position="378"/>
        <end position="398"/>
    </location>
</feature>
<protein>
    <submittedName>
        <fullName evidence="10">DNA internalization-related competence protein ComEC/Rec2</fullName>
    </submittedName>
</protein>
<dbReference type="Pfam" id="PF03772">
    <property type="entry name" value="Competence"/>
    <property type="match status" value="1"/>
</dbReference>
<dbReference type="SUPFAM" id="SSF56281">
    <property type="entry name" value="Metallo-hydrolase/oxidoreductase"/>
    <property type="match status" value="1"/>
</dbReference>